<feature type="signal peptide" evidence="1">
    <location>
        <begin position="1"/>
        <end position="23"/>
    </location>
</feature>
<dbReference type="SMART" id="SM00909">
    <property type="entry name" value="Germane"/>
    <property type="match status" value="2"/>
</dbReference>
<sequence>MRARILSMLCVLLLLLGSCSADKAGDGSAYQVYFAAPLPDGEITDPIQGPAVLWETRRLPQGADVLHGLVECLLSGPVSAGLRSPFPDGVYQVSAPTLTDGVCEVDLSEHYGGLSGADLTVADYCIALTLCQVEGVEAVSILVEGVPISYRDHQLLRESDAVLSSAEDEPVYLSADLYLLRKDGGLAVEHRELLVPSGSTPEEVLLRALLSAPETQDLTPPLSDQVRIIDLWVNDSGTCYVNFDAAFLDSRPPSASQARLTLYAIVNTLCQLPNVDAVFLLVEGESISDYGGVATDVPLEPNPDLVVS</sequence>
<reference evidence="3" key="2">
    <citation type="submission" date="2021-04" db="EMBL/GenBank/DDBJ databases">
        <authorList>
            <person name="Gilroy R."/>
        </authorList>
    </citation>
    <scope>NUCLEOTIDE SEQUENCE</scope>
    <source>
        <strain evidence="3">CHK33-7979</strain>
    </source>
</reference>
<evidence type="ECO:0000313" key="3">
    <source>
        <dbReference type="EMBL" id="HIY73873.1"/>
    </source>
</evidence>
<evidence type="ECO:0000256" key="1">
    <source>
        <dbReference type="SAM" id="SignalP"/>
    </source>
</evidence>
<feature type="chain" id="PRO_5038822359" evidence="1">
    <location>
        <begin position="24"/>
        <end position="308"/>
    </location>
</feature>
<name>A0A9D2CER8_9FIRM</name>
<dbReference type="InterPro" id="IPR019606">
    <property type="entry name" value="GerMN"/>
</dbReference>
<dbReference type="AlphaFoldDB" id="A0A9D2CER8"/>
<dbReference type="Proteomes" id="UP000886824">
    <property type="component" value="Unassembled WGS sequence"/>
</dbReference>
<dbReference type="PROSITE" id="PS51257">
    <property type="entry name" value="PROKAR_LIPOPROTEIN"/>
    <property type="match status" value="1"/>
</dbReference>
<evidence type="ECO:0000259" key="2">
    <source>
        <dbReference type="SMART" id="SM00909"/>
    </source>
</evidence>
<dbReference type="Pfam" id="PF10646">
    <property type="entry name" value="Germane"/>
    <property type="match status" value="2"/>
</dbReference>
<reference evidence="3" key="1">
    <citation type="journal article" date="2021" name="PeerJ">
        <title>Extensive microbial diversity within the chicken gut microbiome revealed by metagenomics and culture.</title>
        <authorList>
            <person name="Gilroy R."/>
            <person name="Ravi A."/>
            <person name="Getino M."/>
            <person name="Pursley I."/>
            <person name="Horton D.L."/>
            <person name="Alikhan N.F."/>
            <person name="Baker D."/>
            <person name="Gharbi K."/>
            <person name="Hall N."/>
            <person name="Watson M."/>
            <person name="Adriaenssens E.M."/>
            <person name="Foster-Nyarko E."/>
            <person name="Jarju S."/>
            <person name="Secka A."/>
            <person name="Antonio M."/>
            <person name="Oren A."/>
            <person name="Chaudhuri R.R."/>
            <person name="La Ragione R."/>
            <person name="Hildebrand F."/>
            <person name="Pallen M.J."/>
        </authorList>
    </citation>
    <scope>NUCLEOTIDE SEQUENCE</scope>
    <source>
        <strain evidence="3">CHK33-7979</strain>
    </source>
</reference>
<keyword evidence="1" id="KW-0732">Signal</keyword>
<feature type="domain" description="GerMN" evidence="2">
    <location>
        <begin position="202"/>
        <end position="291"/>
    </location>
</feature>
<dbReference type="EMBL" id="DXCX01000082">
    <property type="protein sequence ID" value="HIY73873.1"/>
    <property type="molecule type" value="Genomic_DNA"/>
</dbReference>
<protein>
    <submittedName>
        <fullName evidence="3">GerMN domain-containing protein</fullName>
    </submittedName>
</protein>
<proteinExistence type="predicted"/>
<accession>A0A9D2CER8</accession>
<evidence type="ECO:0000313" key="4">
    <source>
        <dbReference type="Proteomes" id="UP000886824"/>
    </source>
</evidence>
<comment type="caution">
    <text evidence="3">The sequence shown here is derived from an EMBL/GenBank/DDBJ whole genome shotgun (WGS) entry which is preliminary data.</text>
</comment>
<feature type="domain" description="GerMN" evidence="2">
    <location>
        <begin position="66"/>
        <end position="152"/>
    </location>
</feature>
<gene>
    <name evidence="3" type="ORF">H9826_07865</name>
</gene>
<organism evidence="3 4">
    <name type="scientific">Candidatus Intestinimonas merdavium</name>
    <dbReference type="NCBI Taxonomy" id="2838622"/>
    <lineage>
        <taxon>Bacteria</taxon>
        <taxon>Bacillati</taxon>
        <taxon>Bacillota</taxon>
        <taxon>Clostridia</taxon>
        <taxon>Eubacteriales</taxon>
        <taxon>Intestinimonas</taxon>
    </lineage>
</organism>